<feature type="domain" description="SH3b" evidence="2">
    <location>
        <begin position="38"/>
        <end position="101"/>
    </location>
</feature>
<evidence type="ECO:0000256" key="1">
    <source>
        <dbReference type="SAM" id="SignalP"/>
    </source>
</evidence>
<reference evidence="3" key="1">
    <citation type="submission" date="2024-06" db="EMBL/GenBank/DDBJ databases">
        <title>Methylostella associata gen. nov., sp. nov., a novel Ancalomicrobiaceae-affiliated facultatively methylotrophic bacteria that feed on methanotrophs of the genus Methylococcus.</title>
        <authorList>
            <person name="Saltykova V."/>
            <person name="Danilova O.V."/>
            <person name="Oshkin I.Y."/>
            <person name="Belova S.E."/>
            <person name="Pimenov N.V."/>
            <person name="Dedysh S.N."/>
        </authorList>
    </citation>
    <scope>NUCLEOTIDE SEQUENCE</scope>
    <source>
        <strain evidence="3">S20</strain>
    </source>
</reference>
<dbReference type="Gene3D" id="2.30.30.40">
    <property type="entry name" value="SH3 Domains"/>
    <property type="match status" value="1"/>
</dbReference>
<sequence length="173" mass="19112">MLNALARYALIAMLAVGSGASPASAQGIQRGPSGYPLPRFASIKSFPVNVRQGPSRDHDVAWTFMRAGVPVEITQEYDIWFRIRDSEGQEGWVQKTLLSGRRTALITPWEKGPNAPVRDKPDQAARVTAYLEPMVLVDVAECNGTWCRIAVEGIKGWIDQTKVWGVYPGEKVE</sequence>
<organism evidence="3">
    <name type="scientific">Methyloraptor flagellatus</name>
    <dbReference type="NCBI Taxonomy" id="3162530"/>
    <lineage>
        <taxon>Bacteria</taxon>
        <taxon>Pseudomonadati</taxon>
        <taxon>Pseudomonadota</taxon>
        <taxon>Alphaproteobacteria</taxon>
        <taxon>Hyphomicrobiales</taxon>
        <taxon>Ancalomicrobiaceae</taxon>
        <taxon>Methyloraptor</taxon>
    </lineage>
</organism>
<dbReference type="SMART" id="SM00287">
    <property type="entry name" value="SH3b"/>
    <property type="match status" value="1"/>
</dbReference>
<dbReference type="InterPro" id="IPR010466">
    <property type="entry name" value="DUF1058"/>
</dbReference>
<feature type="chain" id="PRO_5043638879" evidence="1">
    <location>
        <begin position="26"/>
        <end position="173"/>
    </location>
</feature>
<dbReference type="AlphaFoldDB" id="A0AAU7XA23"/>
<dbReference type="RefSeq" id="WP_407049010.1">
    <property type="nucleotide sequence ID" value="NZ_CP158568.1"/>
</dbReference>
<dbReference type="InterPro" id="IPR003646">
    <property type="entry name" value="SH3-like_bac-type"/>
</dbReference>
<evidence type="ECO:0000313" key="3">
    <source>
        <dbReference type="EMBL" id="XBY43913.1"/>
    </source>
</evidence>
<protein>
    <submittedName>
        <fullName evidence="3">SH3 domain-containing protein</fullName>
    </submittedName>
</protein>
<dbReference type="EMBL" id="CP158568">
    <property type="protein sequence ID" value="XBY43913.1"/>
    <property type="molecule type" value="Genomic_DNA"/>
</dbReference>
<accession>A0AAU7XA23</accession>
<feature type="signal peptide" evidence="1">
    <location>
        <begin position="1"/>
        <end position="25"/>
    </location>
</feature>
<name>A0AAU7XA23_9HYPH</name>
<evidence type="ECO:0000259" key="2">
    <source>
        <dbReference type="SMART" id="SM00287"/>
    </source>
</evidence>
<dbReference type="Pfam" id="PF06347">
    <property type="entry name" value="SH3_4"/>
    <property type="match status" value="2"/>
</dbReference>
<proteinExistence type="predicted"/>
<gene>
    <name evidence="3" type="ORF">ABS361_17890</name>
</gene>
<dbReference type="KEGG" id="mflg:ABS361_17890"/>
<keyword evidence="1" id="KW-0732">Signal</keyword>